<evidence type="ECO:0008006" key="8">
    <source>
        <dbReference type="Google" id="ProtNLM"/>
    </source>
</evidence>
<feature type="domain" description="LSO1/LSO2" evidence="5">
    <location>
        <begin position="8"/>
        <end position="75"/>
    </location>
</feature>
<dbReference type="InterPro" id="IPR054414">
    <property type="entry name" value="Ccdc124/Oxs1_C"/>
</dbReference>
<feature type="compositionally biased region" description="Basic and acidic residues" evidence="3">
    <location>
        <begin position="8"/>
        <end position="41"/>
    </location>
</feature>
<feature type="compositionally biased region" description="Low complexity" evidence="3">
    <location>
        <begin position="44"/>
        <end position="60"/>
    </location>
</feature>
<feature type="domain" description="Coiled-coil" evidence="4">
    <location>
        <begin position="127"/>
        <end position="214"/>
    </location>
</feature>
<accession>K1VF09</accession>
<dbReference type="STRING" id="1220162.K1VF09"/>
<feature type="region of interest" description="Disordered" evidence="3">
    <location>
        <begin position="146"/>
        <end position="165"/>
    </location>
</feature>
<evidence type="ECO:0000259" key="5">
    <source>
        <dbReference type="Pfam" id="PF22048"/>
    </source>
</evidence>
<feature type="compositionally biased region" description="Basic and acidic residues" evidence="3">
    <location>
        <begin position="112"/>
        <end position="127"/>
    </location>
</feature>
<keyword evidence="7" id="KW-1185">Reference proteome</keyword>
<protein>
    <recommendedName>
        <fullName evidence="8">DUF1014-domain-containing protein</fullName>
    </recommendedName>
</protein>
<dbReference type="FunCoup" id="K1VF09">
    <property type="interactions" value="169"/>
</dbReference>
<dbReference type="EMBL" id="AMBO01000372">
    <property type="protein sequence ID" value="EKC99450.1"/>
    <property type="molecule type" value="Genomic_DNA"/>
</dbReference>
<name>K1VF09_TRIAC</name>
<dbReference type="GO" id="GO:0006366">
    <property type="term" value="P:transcription by RNA polymerase II"/>
    <property type="evidence" value="ECO:0007669"/>
    <property type="project" value="TreeGrafter"/>
</dbReference>
<evidence type="ECO:0000256" key="1">
    <source>
        <dbReference type="ARBA" id="ARBA00008296"/>
    </source>
</evidence>
<dbReference type="HOGENOM" id="CLU_069723_1_0_1"/>
<feature type="compositionally biased region" description="Low complexity" evidence="3">
    <location>
        <begin position="70"/>
        <end position="87"/>
    </location>
</feature>
<dbReference type="PANTHER" id="PTHR21680">
    <property type="entry name" value="COILED-COIL DOMAIN-CONTAINING PROTEIN 124"/>
    <property type="match status" value="1"/>
</dbReference>
<feature type="region of interest" description="Disordered" evidence="3">
    <location>
        <begin position="1"/>
        <end position="132"/>
    </location>
</feature>
<dbReference type="GO" id="GO:0003713">
    <property type="term" value="F:transcription coactivator activity"/>
    <property type="evidence" value="ECO:0007669"/>
    <property type="project" value="TreeGrafter"/>
</dbReference>
<evidence type="ECO:0000313" key="7">
    <source>
        <dbReference type="Proteomes" id="UP000006757"/>
    </source>
</evidence>
<dbReference type="AlphaFoldDB" id="K1VF09"/>
<sequence length="246" mass="26883">MAPKGGNAKKESGRAKKAENEAKKAEAAAAQKEKAEADKWKSGAKGASKADLAAAKQAEAAAKKAEREALLAAEEASMPTKKAAPKAGQKKKPSSSSAGGFAKTNAGVSAFRTDDPQGLRRDPEREVQSLSAVGVDEMLEALEIVNEKTDKSSQGTKAAGIDTHPERRVKAAFNAYLERELPKYKEEYPGLRQNQYRDRLWAQFQKSSENPMNQLHLKYNATKEEKLAVYQETARAREQKYASRDD</sequence>
<evidence type="ECO:0000313" key="6">
    <source>
        <dbReference type="EMBL" id="EKC99450.1"/>
    </source>
</evidence>
<evidence type="ECO:0000256" key="3">
    <source>
        <dbReference type="SAM" id="MobiDB-lite"/>
    </source>
</evidence>
<comment type="similarity">
    <text evidence="1">Belongs to the CCDC124 family.</text>
</comment>
<evidence type="ECO:0000256" key="2">
    <source>
        <dbReference type="ARBA" id="ARBA00023054"/>
    </source>
</evidence>
<dbReference type="eggNOG" id="KOG3223">
    <property type="taxonomic scope" value="Eukaryota"/>
</dbReference>
<dbReference type="Pfam" id="PF06244">
    <property type="entry name" value="Ccdc124"/>
    <property type="match status" value="1"/>
</dbReference>
<reference evidence="6 7" key="1">
    <citation type="journal article" date="2012" name="Eukaryot. Cell">
        <title>Genome sequence of the Trichosporon asahii environmental strain CBS 8904.</title>
        <authorList>
            <person name="Yang R.Y."/>
            <person name="Li H.T."/>
            <person name="Zhu H."/>
            <person name="Zhou G.P."/>
            <person name="Wang M."/>
            <person name="Wang L."/>
        </authorList>
    </citation>
    <scope>NUCLEOTIDE SEQUENCE [LARGE SCALE GENOMIC DNA]</scope>
    <source>
        <strain evidence="6 7">CBS 8904</strain>
    </source>
</reference>
<dbReference type="InParanoid" id="K1VF09"/>
<dbReference type="Proteomes" id="UP000006757">
    <property type="component" value="Unassembled WGS sequence"/>
</dbReference>
<dbReference type="PANTHER" id="PTHR21680:SF0">
    <property type="entry name" value="COILED-COIL DOMAIN-CONTAINING PROTEIN 124"/>
    <property type="match status" value="1"/>
</dbReference>
<organism evidence="6 7">
    <name type="scientific">Trichosporon asahii var. asahii (strain CBS 8904)</name>
    <name type="common">Yeast</name>
    <dbReference type="NCBI Taxonomy" id="1220162"/>
    <lineage>
        <taxon>Eukaryota</taxon>
        <taxon>Fungi</taxon>
        <taxon>Dikarya</taxon>
        <taxon>Basidiomycota</taxon>
        <taxon>Agaricomycotina</taxon>
        <taxon>Tremellomycetes</taxon>
        <taxon>Trichosporonales</taxon>
        <taxon>Trichosporonaceae</taxon>
        <taxon>Trichosporon</taxon>
    </lineage>
</organism>
<feature type="compositionally biased region" description="Low complexity" evidence="3">
    <location>
        <begin position="94"/>
        <end position="103"/>
    </location>
</feature>
<dbReference type="OMA" id="FEERMMP"/>
<dbReference type="OrthoDB" id="76412at2759"/>
<gene>
    <name evidence="6" type="ORF">A1Q2_06387</name>
</gene>
<evidence type="ECO:0000259" key="4">
    <source>
        <dbReference type="Pfam" id="PF06244"/>
    </source>
</evidence>
<keyword evidence="2" id="KW-0175">Coiled coil</keyword>
<comment type="caution">
    <text evidence="6">The sequence shown here is derived from an EMBL/GenBank/DDBJ whole genome shotgun (WGS) entry which is preliminary data.</text>
</comment>
<dbReference type="Pfam" id="PF22048">
    <property type="entry name" value="LSO1_2-like"/>
    <property type="match status" value="1"/>
</dbReference>
<dbReference type="GO" id="GO:0005634">
    <property type="term" value="C:nucleus"/>
    <property type="evidence" value="ECO:0007669"/>
    <property type="project" value="TreeGrafter"/>
</dbReference>
<dbReference type="InterPro" id="IPR054413">
    <property type="entry name" value="LSO1/2"/>
</dbReference>
<dbReference type="InterPro" id="IPR010422">
    <property type="entry name" value="Ccdc124/Oxs1"/>
</dbReference>
<proteinExistence type="inferred from homology"/>